<protein>
    <submittedName>
        <fullName evidence="2">Uncharacterized protein</fullName>
    </submittedName>
</protein>
<sequence>MKFRIRQLRGNGGRGGLAKRLPTACAVFELNRESRSTHGDSRFNSKTAAVEEFTSKLEFYTSEHFRTIQNSLDSTAQSTPPRQLTGKDRHSRFNSKTSKRLAVATACTEAAVKNLWQSTLTAKPGWQTLIHQLCRVGACSQ</sequence>
<dbReference type="Proteomes" id="UP000626109">
    <property type="component" value="Unassembled WGS sequence"/>
</dbReference>
<reference evidence="2" key="1">
    <citation type="submission" date="2021-02" db="EMBL/GenBank/DDBJ databases">
        <authorList>
            <person name="Dougan E. K."/>
            <person name="Rhodes N."/>
            <person name="Thang M."/>
            <person name="Chan C."/>
        </authorList>
    </citation>
    <scope>NUCLEOTIDE SEQUENCE</scope>
</reference>
<comment type="caution">
    <text evidence="2">The sequence shown here is derived from an EMBL/GenBank/DDBJ whole genome shotgun (WGS) entry which is preliminary data.</text>
</comment>
<evidence type="ECO:0000313" key="2">
    <source>
        <dbReference type="EMBL" id="CAE8636457.1"/>
    </source>
</evidence>
<name>A0A813HES8_POLGL</name>
<evidence type="ECO:0000256" key="1">
    <source>
        <dbReference type="SAM" id="MobiDB-lite"/>
    </source>
</evidence>
<dbReference type="AlphaFoldDB" id="A0A813HES8"/>
<dbReference type="EMBL" id="CAJNNW010001261">
    <property type="protein sequence ID" value="CAE8636457.1"/>
    <property type="molecule type" value="Genomic_DNA"/>
</dbReference>
<gene>
    <name evidence="2" type="ORF">PGLA2088_LOCUS1622</name>
</gene>
<evidence type="ECO:0000313" key="3">
    <source>
        <dbReference type="Proteomes" id="UP000626109"/>
    </source>
</evidence>
<accession>A0A813HES8</accession>
<proteinExistence type="predicted"/>
<organism evidence="2 3">
    <name type="scientific">Polarella glacialis</name>
    <name type="common">Dinoflagellate</name>
    <dbReference type="NCBI Taxonomy" id="89957"/>
    <lineage>
        <taxon>Eukaryota</taxon>
        <taxon>Sar</taxon>
        <taxon>Alveolata</taxon>
        <taxon>Dinophyceae</taxon>
        <taxon>Suessiales</taxon>
        <taxon>Suessiaceae</taxon>
        <taxon>Polarella</taxon>
    </lineage>
</organism>
<feature type="region of interest" description="Disordered" evidence="1">
    <location>
        <begin position="70"/>
        <end position="95"/>
    </location>
</feature>
<feature type="compositionally biased region" description="Polar residues" evidence="1">
    <location>
        <begin position="70"/>
        <end position="82"/>
    </location>
</feature>